<gene>
    <name evidence="1" type="ORF">SAY86_009566</name>
</gene>
<evidence type="ECO:0000313" key="1">
    <source>
        <dbReference type="EMBL" id="KAK4774631.1"/>
    </source>
</evidence>
<accession>A0AAN7QRC7</accession>
<evidence type="ECO:0000313" key="2">
    <source>
        <dbReference type="Proteomes" id="UP001346149"/>
    </source>
</evidence>
<organism evidence="1 2">
    <name type="scientific">Trapa natans</name>
    <name type="common">Water chestnut</name>
    <dbReference type="NCBI Taxonomy" id="22666"/>
    <lineage>
        <taxon>Eukaryota</taxon>
        <taxon>Viridiplantae</taxon>
        <taxon>Streptophyta</taxon>
        <taxon>Embryophyta</taxon>
        <taxon>Tracheophyta</taxon>
        <taxon>Spermatophyta</taxon>
        <taxon>Magnoliopsida</taxon>
        <taxon>eudicotyledons</taxon>
        <taxon>Gunneridae</taxon>
        <taxon>Pentapetalae</taxon>
        <taxon>rosids</taxon>
        <taxon>malvids</taxon>
        <taxon>Myrtales</taxon>
        <taxon>Lythraceae</taxon>
        <taxon>Trapa</taxon>
    </lineage>
</organism>
<name>A0AAN7QRC7_TRANT</name>
<comment type="caution">
    <text evidence="1">The sequence shown here is derived from an EMBL/GenBank/DDBJ whole genome shotgun (WGS) entry which is preliminary data.</text>
</comment>
<dbReference type="AlphaFoldDB" id="A0AAN7QRC7"/>
<protein>
    <submittedName>
        <fullName evidence="1">Uncharacterized protein</fullName>
    </submittedName>
</protein>
<reference evidence="1 2" key="1">
    <citation type="journal article" date="2023" name="Hortic Res">
        <title>Pangenome of water caltrop reveals structural variations and asymmetric subgenome divergence after allopolyploidization.</title>
        <authorList>
            <person name="Zhang X."/>
            <person name="Chen Y."/>
            <person name="Wang L."/>
            <person name="Yuan Y."/>
            <person name="Fang M."/>
            <person name="Shi L."/>
            <person name="Lu R."/>
            <person name="Comes H.P."/>
            <person name="Ma Y."/>
            <person name="Chen Y."/>
            <person name="Huang G."/>
            <person name="Zhou Y."/>
            <person name="Zheng Z."/>
            <person name="Qiu Y."/>
        </authorList>
    </citation>
    <scope>NUCLEOTIDE SEQUENCE [LARGE SCALE GENOMIC DNA]</scope>
    <source>
        <strain evidence="1">F231</strain>
    </source>
</reference>
<proteinExistence type="predicted"/>
<dbReference type="EMBL" id="JAXQNO010000019">
    <property type="protein sequence ID" value="KAK4774631.1"/>
    <property type="molecule type" value="Genomic_DNA"/>
</dbReference>
<sequence>MNWLRLMSLSLEQNPGLQSLDVENACWERIHVSFIFNFNFHHTASIASKHLMEKQLRDENELKETKIITALNEEGQEENHCQPSGALGLEFGHQDGGMSRQCLRAFAVSNHKPNKGTWSGRGIWTMLWQVNAGLWQETIGQE</sequence>
<keyword evidence="2" id="KW-1185">Reference proteome</keyword>
<dbReference type="Proteomes" id="UP001346149">
    <property type="component" value="Unassembled WGS sequence"/>
</dbReference>